<comment type="caution">
    <text evidence="1">The sequence shown here is derived from an EMBL/GenBank/DDBJ whole genome shotgun (WGS) entry which is preliminary data.</text>
</comment>
<sequence>RARVAVANPRGVPAKQGRAVFAKAGPAPSFPSSRSLHSPGERIFFPQERSDCLCEALAQQSS</sequence>
<gene>
    <name evidence="1" type="ORF">JG688_00018022</name>
</gene>
<proteinExistence type="predicted"/>
<dbReference type="Proteomes" id="UP000709295">
    <property type="component" value="Unassembled WGS sequence"/>
</dbReference>
<keyword evidence="2" id="KW-1185">Reference proteome</keyword>
<evidence type="ECO:0000313" key="1">
    <source>
        <dbReference type="EMBL" id="KAG6942627.1"/>
    </source>
</evidence>
<dbReference type="AlphaFoldDB" id="A0A8J5I4C6"/>
<accession>A0A8J5I4C6</accession>
<dbReference type="EMBL" id="JAENGY010003026">
    <property type="protein sequence ID" value="KAG6942627.1"/>
    <property type="molecule type" value="Genomic_DNA"/>
</dbReference>
<protein>
    <submittedName>
        <fullName evidence="1">Uncharacterized protein</fullName>
    </submittedName>
</protein>
<evidence type="ECO:0000313" key="2">
    <source>
        <dbReference type="Proteomes" id="UP000709295"/>
    </source>
</evidence>
<organism evidence="1 2">
    <name type="scientific">Phytophthora aleatoria</name>
    <dbReference type="NCBI Taxonomy" id="2496075"/>
    <lineage>
        <taxon>Eukaryota</taxon>
        <taxon>Sar</taxon>
        <taxon>Stramenopiles</taxon>
        <taxon>Oomycota</taxon>
        <taxon>Peronosporomycetes</taxon>
        <taxon>Peronosporales</taxon>
        <taxon>Peronosporaceae</taxon>
        <taxon>Phytophthora</taxon>
    </lineage>
</organism>
<feature type="non-terminal residue" evidence="1">
    <location>
        <position position="1"/>
    </location>
</feature>
<name>A0A8J5I4C6_9STRA</name>
<reference evidence="1" key="1">
    <citation type="submission" date="2021-01" db="EMBL/GenBank/DDBJ databases">
        <title>Phytophthora aleatoria, a newly-described species from Pinus radiata is distinct from Phytophthora cactorum isolates based on comparative genomics.</title>
        <authorList>
            <person name="Mcdougal R."/>
            <person name="Panda P."/>
            <person name="Williams N."/>
            <person name="Studholme D.J."/>
        </authorList>
    </citation>
    <scope>NUCLEOTIDE SEQUENCE</scope>
    <source>
        <strain evidence="1">NZFS 4037</strain>
    </source>
</reference>